<evidence type="ECO:0000313" key="11">
    <source>
        <dbReference type="EMBL" id="GAA1702124.1"/>
    </source>
</evidence>
<evidence type="ECO:0000256" key="4">
    <source>
        <dbReference type="ARBA" id="ARBA00022475"/>
    </source>
</evidence>
<feature type="transmembrane region" description="Helical" evidence="9">
    <location>
        <begin position="379"/>
        <end position="399"/>
    </location>
</feature>
<evidence type="ECO:0000256" key="1">
    <source>
        <dbReference type="ARBA" id="ARBA00004651"/>
    </source>
</evidence>
<dbReference type="PANTHER" id="PTHR30012:SF0">
    <property type="entry name" value="TYPE II SECRETION SYSTEM PROTEIN F-RELATED"/>
    <property type="match status" value="1"/>
</dbReference>
<name>A0ABP4UEB4_9MICO</name>
<proteinExistence type="inferred from homology"/>
<reference evidence="12" key="1">
    <citation type="journal article" date="2019" name="Int. J. Syst. Evol. Microbiol.">
        <title>The Global Catalogue of Microorganisms (GCM) 10K type strain sequencing project: providing services to taxonomists for standard genome sequencing and annotation.</title>
        <authorList>
            <consortium name="The Broad Institute Genomics Platform"/>
            <consortium name="The Broad Institute Genome Sequencing Center for Infectious Disease"/>
            <person name="Wu L."/>
            <person name="Ma J."/>
        </authorList>
    </citation>
    <scope>NUCLEOTIDE SEQUENCE [LARGE SCALE GENOMIC DNA]</scope>
    <source>
        <strain evidence="12">JCM 15577</strain>
    </source>
</reference>
<feature type="domain" description="Type II secretion system protein GspF" evidence="10">
    <location>
        <begin position="276"/>
        <end position="398"/>
    </location>
</feature>
<keyword evidence="7 9" id="KW-0472">Membrane</keyword>
<evidence type="ECO:0000256" key="9">
    <source>
        <dbReference type="SAM" id="Phobius"/>
    </source>
</evidence>
<keyword evidence="4" id="KW-1003">Cell membrane</keyword>
<dbReference type="RefSeq" id="WP_344072156.1">
    <property type="nucleotide sequence ID" value="NZ_BAAAPL010000002.1"/>
</dbReference>
<accession>A0ABP4UEB4</accession>
<evidence type="ECO:0000256" key="3">
    <source>
        <dbReference type="ARBA" id="ARBA00022448"/>
    </source>
</evidence>
<dbReference type="InterPro" id="IPR001992">
    <property type="entry name" value="T2SS_GspF/T4SS_PilC_CS"/>
</dbReference>
<evidence type="ECO:0000256" key="6">
    <source>
        <dbReference type="ARBA" id="ARBA00022989"/>
    </source>
</evidence>
<evidence type="ECO:0000256" key="5">
    <source>
        <dbReference type="ARBA" id="ARBA00022692"/>
    </source>
</evidence>
<dbReference type="Pfam" id="PF00482">
    <property type="entry name" value="T2SSF"/>
    <property type="match status" value="2"/>
</dbReference>
<comment type="caution">
    <text evidence="11">The sequence shown here is derived from an EMBL/GenBank/DDBJ whole genome shotgun (WGS) entry which is preliminary data.</text>
</comment>
<dbReference type="Proteomes" id="UP001501690">
    <property type="component" value="Unassembled WGS sequence"/>
</dbReference>
<feature type="domain" description="Type II secretion system protein GspF" evidence="10">
    <location>
        <begin position="73"/>
        <end position="196"/>
    </location>
</feature>
<evidence type="ECO:0000259" key="10">
    <source>
        <dbReference type="Pfam" id="PF00482"/>
    </source>
</evidence>
<organism evidence="11 12">
    <name type="scientific">Microbacterium sediminicola</name>
    <dbReference type="NCBI Taxonomy" id="415210"/>
    <lineage>
        <taxon>Bacteria</taxon>
        <taxon>Bacillati</taxon>
        <taxon>Actinomycetota</taxon>
        <taxon>Actinomycetes</taxon>
        <taxon>Micrococcales</taxon>
        <taxon>Microbacteriaceae</taxon>
        <taxon>Microbacterium</taxon>
    </lineage>
</organism>
<evidence type="ECO:0000256" key="2">
    <source>
        <dbReference type="ARBA" id="ARBA00005745"/>
    </source>
</evidence>
<comment type="similarity">
    <text evidence="2 8">Belongs to the GSP F family.</text>
</comment>
<keyword evidence="6 9" id="KW-1133">Transmembrane helix</keyword>
<comment type="subcellular location">
    <subcellularLocation>
        <location evidence="1 8">Cell membrane</location>
        <topology evidence="1 8">Multi-pass membrane protein</topology>
    </subcellularLocation>
</comment>
<evidence type="ECO:0000256" key="7">
    <source>
        <dbReference type="ARBA" id="ARBA00023136"/>
    </source>
</evidence>
<evidence type="ECO:0000256" key="8">
    <source>
        <dbReference type="RuleBase" id="RU003923"/>
    </source>
</evidence>
<protein>
    <submittedName>
        <fullName evidence="11">Type II secretion system F family protein</fullName>
    </submittedName>
</protein>
<dbReference type="InterPro" id="IPR042094">
    <property type="entry name" value="T2SS_GspF_sf"/>
</dbReference>
<feature type="transmembrane region" description="Helical" evidence="9">
    <location>
        <begin position="177"/>
        <end position="203"/>
    </location>
</feature>
<keyword evidence="3 8" id="KW-0813">Transport</keyword>
<dbReference type="InterPro" id="IPR003004">
    <property type="entry name" value="GspF/PilC"/>
</dbReference>
<feature type="transmembrane region" description="Helical" evidence="9">
    <location>
        <begin position="223"/>
        <end position="241"/>
    </location>
</feature>
<evidence type="ECO:0000313" key="12">
    <source>
        <dbReference type="Proteomes" id="UP001501690"/>
    </source>
</evidence>
<keyword evidence="12" id="KW-1185">Reference proteome</keyword>
<dbReference type="PANTHER" id="PTHR30012">
    <property type="entry name" value="GENERAL SECRETION PATHWAY PROTEIN"/>
    <property type="match status" value="1"/>
</dbReference>
<dbReference type="PROSITE" id="PS00874">
    <property type="entry name" value="T2SP_F"/>
    <property type="match status" value="1"/>
</dbReference>
<sequence>MPLEEYQWRAVSVAGAETKGSMEAASESAVLAKLRAQGLTPLSVIAQSKTGLNRDIEIPGFSKGVPIKDLAVFTKQFAGLIHAGLPLMRALAIIADQTENKKLSSALVAVQADIESGSSFSTALAAQPDVFPPLMVSLVNVGETGGFLADSLDAIARSYRSDVDLQQKIRSAMTYPIIVLVIAVVGVIAMITFVVPVFTEMFASMGGELPLPTQILVTLSGNMWWILPILIVLTVAGVIWHSRVKNSDRFRGVVDPFTLKMPIFGSLATKIAVARFARNLSMMLKAGVPLMQGLDLVGKASGNKAIEDALSSVRESVRLGRSFALPLAKAGVFPPMVSQMVSVGEESGSLPDMLESIADFYETEVNTATEQLTSLIEPLMMTLLGILIGGMVIALYMPMFTMYEQLGAQ</sequence>
<dbReference type="Gene3D" id="1.20.81.30">
    <property type="entry name" value="Type II secretion system (T2SS), domain F"/>
    <property type="match status" value="2"/>
</dbReference>
<dbReference type="InterPro" id="IPR018076">
    <property type="entry name" value="T2SS_GspF_dom"/>
</dbReference>
<keyword evidence="5 8" id="KW-0812">Transmembrane</keyword>
<dbReference type="EMBL" id="BAAAPL010000002">
    <property type="protein sequence ID" value="GAA1702124.1"/>
    <property type="molecule type" value="Genomic_DNA"/>
</dbReference>
<dbReference type="PRINTS" id="PR00812">
    <property type="entry name" value="BCTERIALGSPF"/>
</dbReference>
<gene>
    <name evidence="11" type="ORF">GCM10009808_20090</name>
</gene>